<keyword evidence="1" id="KW-0732">Signal</keyword>
<dbReference type="AlphaFoldDB" id="F0XYI9"/>
<dbReference type="KEGG" id="aaf:AURANDRAFT_61459"/>
<evidence type="ECO:0000313" key="3">
    <source>
        <dbReference type="Proteomes" id="UP000002729"/>
    </source>
</evidence>
<dbReference type="EMBL" id="GL833121">
    <property type="protein sequence ID" value="EGB12125.1"/>
    <property type="molecule type" value="Genomic_DNA"/>
</dbReference>
<dbReference type="RefSeq" id="XP_009033211.1">
    <property type="nucleotide sequence ID" value="XM_009034963.1"/>
</dbReference>
<dbReference type="Proteomes" id="UP000002729">
    <property type="component" value="Unassembled WGS sequence"/>
</dbReference>
<sequence>MMRLCALLLVFLCDAKPVSEREKLRREKRAQELRGAQALDQQRLEAPLAAGAAAAPLAAARASHANASLSPLAAAPLAAAPLTNATSTLPALDAARRAAVRAAWCASLATWCKTHSYGELGGHYAAPALVRYCEKHPKGVDPALGCAAPAAAADRAAGRRTRAPPAARPDAYAKGLLRFVHVPKTGGTSVEKAFKPRFPKNHALAYDRSDLAGASVVAVIRDPYDRALSWFRFCIAGFYGKLPHPTAHCAKARRFHADAKKRKIRPPASPTARAAMAFERWLALVHGDAAYANLWVTTPLAVYLTHPATGEFLVDALVRFERLAADVAAWCAPRGCAAAAAKLASVQENPSRIGDDPLDLPYGALYTPRARAIVDAAWGVDADLFGYPFRNAS</sequence>
<gene>
    <name evidence="2" type="ORF">AURANDRAFT_61459</name>
</gene>
<name>F0XYI9_AURAN</name>
<feature type="signal peptide" evidence="1">
    <location>
        <begin position="1"/>
        <end position="20"/>
    </location>
</feature>
<dbReference type="OrthoDB" id="432792at2759"/>
<accession>F0XYI9</accession>
<dbReference type="Gene3D" id="3.40.50.300">
    <property type="entry name" value="P-loop containing nucleotide triphosphate hydrolases"/>
    <property type="match status" value="1"/>
</dbReference>
<evidence type="ECO:0008006" key="4">
    <source>
        <dbReference type="Google" id="ProtNLM"/>
    </source>
</evidence>
<dbReference type="InterPro" id="IPR027417">
    <property type="entry name" value="P-loop_NTPase"/>
</dbReference>
<protein>
    <recommendedName>
        <fullName evidence="4">Sulfotransferase domain-containing protein</fullName>
    </recommendedName>
</protein>
<evidence type="ECO:0000256" key="1">
    <source>
        <dbReference type="SAM" id="SignalP"/>
    </source>
</evidence>
<dbReference type="GeneID" id="20223481"/>
<dbReference type="InParanoid" id="F0XYI9"/>
<reference evidence="2 3" key="1">
    <citation type="journal article" date="2011" name="Proc. Natl. Acad. Sci. U.S.A.">
        <title>Niche of harmful alga Aureococcus anophagefferens revealed through ecogenomics.</title>
        <authorList>
            <person name="Gobler C.J."/>
            <person name="Berry D.L."/>
            <person name="Dyhrman S.T."/>
            <person name="Wilhelm S.W."/>
            <person name="Salamov A."/>
            <person name="Lobanov A.V."/>
            <person name="Zhang Y."/>
            <person name="Collier J.L."/>
            <person name="Wurch L.L."/>
            <person name="Kustka A.B."/>
            <person name="Dill B.D."/>
            <person name="Shah M."/>
            <person name="VerBerkmoes N.C."/>
            <person name="Kuo A."/>
            <person name="Terry A."/>
            <person name="Pangilinan J."/>
            <person name="Lindquist E.A."/>
            <person name="Lucas S."/>
            <person name="Paulsen I.T."/>
            <person name="Hattenrath-Lehmann T.K."/>
            <person name="Talmage S.C."/>
            <person name="Walker E.A."/>
            <person name="Koch F."/>
            <person name="Burson A.M."/>
            <person name="Marcoval M.A."/>
            <person name="Tang Y.Z."/>
            <person name="Lecleir G.R."/>
            <person name="Coyne K.J."/>
            <person name="Berg G.M."/>
            <person name="Bertrand E.M."/>
            <person name="Saito M.A."/>
            <person name="Gladyshev V.N."/>
            <person name="Grigoriev I.V."/>
        </authorList>
    </citation>
    <scope>NUCLEOTIDE SEQUENCE [LARGE SCALE GENOMIC DNA]</scope>
    <source>
        <strain evidence="3">CCMP 1984</strain>
    </source>
</reference>
<dbReference type="eggNOG" id="ENOG502SUX4">
    <property type="taxonomic scope" value="Eukaryota"/>
</dbReference>
<keyword evidence="3" id="KW-1185">Reference proteome</keyword>
<evidence type="ECO:0000313" key="2">
    <source>
        <dbReference type="EMBL" id="EGB12125.1"/>
    </source>
</evidence>
<organism evidence="3">
    <name type="scientific">Aureococcus anophagefferens</name>
    <name type="common">Harmful bloom alga</name>
    <dbReference type="NCBI Taxonomy" id="44056"/>
    <lineage>
        <taxon>Eukaryota</taxon>
        <taxon>Sar</taxon>
        <taxon>Stramenopiles</taxon>
        <taxon>Ochrophyta</taxon>
        <taxon>Pelagophyceae</taxon>
        <taxon>Pelagomonadales</taxon>
        <taxon>Pelagomonadaceae</taxon>
        <taxon>Aureococcus</taxon>
    </lineage>
</organism>
<dbReference type="SUPFAM" id="SSF52540">
    <property type="entry name" value="P-loop containing nucleoside triphosphate hydrolases"/>
    <property type="match status" value="1"/>
</dbReference>
<feature type="chain" id="PRO_5003262554" description="Sulfotransferase domain-containing protein" evidence="1">
    <location>
        <begin position="21"/>
        <end position="393"/>
    </location>
</feature>
<proteinExistence type="predicted"/>